<keyword evidence="10" id="KW-0325">Glycoprotein</keyword>
<evidence type="ECO:0000259" key="16">
    <source>
        <dbReference type="Pfam" id="PF02931"/>
    </source>
</evidence>
<evidence type="ECO:0000256" key="2">
    <source>
        <dbReference type="ARBA" id="ARBA00022475"/>
    </source>
</evidence>
<feature type="transmembrane region" description="Helical" evidence="15">
    <location>
        <begin position="442"/>
        <end position="460"/>
    </location>
</feature>
<sequence length="485" mass="56288">MRVETLILFFSFNFVHSNEDAKRLYDDLMVHYNRHRRPASGPHAPLTIKLKLRLSQIIDVHEIDQIMTCSVWLKQVWIDEKLSWDPKSYGGVSVLYVPYEMIWVPDIVLYNNADSNYNITISTKATLHYSGEVTWEPPAIFKSMCQIDVRWFPFDEQRCHLKFGSWTYSENLLNLELLENDVRYVEEVNELGILDNVTIADDGIDLSDYYPSVEWDIMSRVARRRSKNYPSCCLQSAYIDIMYYLELRRKPLFYTVNLVFPCVGISFLTILVFYLPSDSGEKIQLCISILVALTIFFLLLTEIIPATSISLPLIGKYLLFTMVMVTLSVVVTVVSLNLHFRTPTTHLMPKWVKFVFVQWLPKMLFMRRPMDDDEESSSSSRKTIGPTTLDGKIPLNYHEHRVSCDIGKSLANAAIDDRIQKLYYSPQIDEDWKYVAMVVDRLFLLIFSLACFLGTVLILLRAPTLYDDRKPIDLQYRPANLTPAI</sequence>
<proteinExistence type="inferred from homology"/>
<evidence type="ECO:0000256" key="7">
    <source>
        <dbReference type="ARBA" id="ARBA00023136"/>
    </source>
</evidence>
<keyword evidence="3 15" id="KW-0812">Transmembrane</keyword>
<dbReference type="Pfam" id="PF02932">
    <property type="entry name" value="Neur_chan_memb"/>
    <property type="match status" value="2"/>
</dbReference>
<dbReference type="InterPro" id="IPR006201">
    <property type="entry name" value="Neur_channel"/>
</dbReference>
<dbReference type="InterPro" id="IPR006029">
    <property type="entry name" value="Neurotrans-gated_channel_TM"/>
</dbReference>
<comment type="caution">
    <text evidence="18">The sequence shown here is derived from an EMBL/GenBank/DDBJ whole genome shotgun (WGS) entry which is preliminary data.</text>
</comment>
<comment type="similarity">
    <text evidence="15">Belongs to the ligand-gated ion channel (TC 1.A.9) family.</text>
</comment>
<keyword evidence="5" id="KW-0770">Synapse</keyword>
<dbReference type="PRINTS" id="PR00254">
    <property type="entry name" value="NICOTINICR"/>
</dbReference>
<evidence type="ECO:0000256" key="5">
    <source>
        <dbReference type="ARBA" id="ARBA00023018"/>
    </source>
</evidence>
<dbReference type="InterPro" id="IPR002394">
    <property type="entry name" value="Nicotinic_acetylcholine_rcpt"/>
</dbReference>
<evidence type="ECO:0000256" key="6">
    <source>
        <dbReference type="ARBA" id="ARBA00023065"/>
    </source>
</evidence>
<evidence type="ECO:0000313" key="19">
    <source>
        <dbReference type="Proteomes" id="UP001303046"/>
    </source>
</evidence>
<keyword evidence="2" id="KW-1003">Cell membrane</keyword>
<keyword evidence="19" id="KW-1185">Reference proteome</keyword>
<keyword evidence="6 15" id="KW-0406">Ion transport</keyword>
<dbReference type="InterPro" id="IPR018000">
    <property type="entry name" value="Neurotransmitter_ion_chnl_CS"/>
</dbReference>
<feature type="domain" description="Neurotransmitter-gated ion-channel ligand-binding" evidence="16">
    <location>
        <begin position="22"/>
        <end position="251"/>
    </location>
</feature>
<feature type="transmembrane region" description="Helical" evidence="15">
    <location>
        <begin position="317"/>
        <end position="340"/>
    </location>
</feature>
<keyword evidence="11" id="KW-0628">Postsynaptic cell membrane</keyword>
<dbReference type="InterPro" id="IPR006202">
    <property type="entry name" value="Neur_chan_lig-bd"/>
</dbReference>
<evidence type="ECO:0000256" key="15">
    <source>
        <dbReference type="RuleBase" id="RU000687"/>
    </source>
</evidence>
<name>A0ABR1BLF6_NECAM</name>
<keyword evidence="8" id="KW-1015">Disulfide bond</keyword>
<dbReference type="SUPFAM" id="SSF90112">
    <property type="entry name" value="Neurotransmitter-gated ion-channel transmembrane pore"/>
    <property type="match status" value="1"/>
</dbReference>
<dbReference type="PRINTS" id="PR00252">
    <property type="entry name" value="NRIONCHANNEL"/>
</dbReference>
<protein>
    <submittedName>
        <fullName evidence="18">Uncharacterized protein</fullName>
    </submittedName>
</protein>
<dbReference type="NCBIfam" id="TIGR00860">
    <property type="entry name" value="LIC"/>
    <property type="match status" value="1"/>
</dbReference>
<dbReference type="PROSITE" id="PS00236">
    <property type="entry name" value="NEUROTR_ION_CHANNEL"/>
    <property type="match status" value="1"/>
</dbReference>
<dbReference type="PANTHER" id="PTHR18945">
    <property type="entry name" value="NEUROTRANSMITTER GATED ION CHANNEL"/>
    <property type="match status" value="1"/>
</dbReference>
<accession>A0ABR1BLF6</accession>
<evidence type="ECO:0000313" key="18">
    <source>
        <dbReference type="EMBL" id="KAK6725759.1"/>
    </source>
</evidence>
<dbReference type="Gene3D" id="1.20.58.390">
    <property type="entry name" value="Neurotransmitter-gated ion-channel transmembrane domain"/>
    <property type="match status" value="2"/>
</dbReference>
<dbReference type="InterPro" id="IPR036719">
    <property type="entry name" value="Neuro-gated_channel_TM_sf"/>
</dbReference>
<evidence type="ECO:0000256" key="3">
    <source>
        <dbReference type="ARBA" id="ARBA00022692"/>
    </source>
</evidence>
<keyword evidence="9" id="KW-0675">Receptor</keyword>
<evidence type="ECO:0000256" key="11">
    <source>
        <dbReference type="ARBA" id="ARBA00023257"/>
    </source>
</evidence>
<evidence type="ECO:0000256" key="1">
    <source>
        <dbReference type="ARBA" id="ARBA00022448"/>
    </source>
</evidence>
<dbReference type="CDD" id="cd19031">
    <property type="entry name" value="LGIC_ECD_nAChR_proto_alpha-like"/>
    <property type="match status" value="1"/>
</dbReference>
<reference evidence="18 19" key="1">
    <citation type="submission" date="2023-08" db="EMBL/GenBank/DDBJ databases">
        <title>A Necator americanus chromosomal reference genome.</title>
        <authorList>
            <person name="Ilik V."/>
            <person name="Petrzelkova K.J."/>
            <person name="Pardy F."/>
            <person name="Fuh T."/>
            <person name="Niatou-Singa F.S."/>
            <person name="Gouil Q."/>
            <person name="Baker L."/>
            <person name="Ritchie M.E."/>
            <person name="Jex A.R."/>
            <person name="Gazzola D."/>
            <person name="Li H."/>
            <person name="Toshio Fujiwara R."/>
            <person name="Zhan B."/>
            <person name="Aroian R.V."/>
            <person name="Pafco B."/>
            <person name="Schwarz E.M."/>
        </authorList>
    </citation>
    <scope>NUCLEOTIDE SEQUENCE [LARGE SCALE GENOMIC DNA]</scope>
    <source>
        <strain evidence="18 19">Aroian</strain>
        <tissue evidence="18">Whole animal</tissue>
    </source>
</reference>
<evidence type="ECO:0000256" key="14">
    <source>
        <dbReference type="ARBA" id="ARBA00034104"/>
    </source>
</evidence>
<keyword evidence="13 15" id="KW-0407">Ion channel</keyword>
<organism evidence="18 19">
    <name type="scientific">Necator americanus</name>
    <name type="common">Human hookworm</name>
    <dbReference type="NCBI Taxonomy" id="51031"/>
    <lineage>
        <taxon>Eukaryota</taxon>
        <taxon>Metazoa</taxon>
        <taxon>Ecdysozoa</taxon>
        <taxon>Nematoda</taxon>
        <taxon>Chromadorea</taxon>
        <taxon>Rhabditida</taxon>
        <taxon>Rhabditina</taxon>
        <taxon>Rhabditomorpha</taxon>
        <taxon>Strongyloidea</taxon>
        <taxon>Ancylostomatidae</taxon>
        <taxon>Bunostominae</taxon>
        <taxon>Necator</taxon>
    </lineage>
</organism>
<feature type="transmembrane region" description="Helical" evidence="15">
    <location>
        <begin position="252"/>
        <end position="275"/>
    </location>
</feature>
<dbReference type="SUPFAM" id="SSF63712">
    <property type="entry name" value="Nicotinic receptor ligand binding domain-like"/>
    <property type="match status" value="1"/>
</dbReference>
<dbReference type="InterPro" id="IPR038050">
    <property type="entry name" value="Neuro_actylchol_rec"/>
</dbReference>
<evidence type="ECO:0000256" key="10">
    <source>
        <dbReference type="ARBA" id="ARBA00023180"/>
    </source>
</evidence>
<keyword evidence="12" id="KW-1071">Ligand-gated ion channel</keyword>
<evidence type="ECO:0000256" key="13">
    <source>
        <dbReference type="ARBA" id="ARBA00023303"/>
    </source>
</evidence>
<keyword evidence="4 15" id="KW-1133">Transmembrane helix</keyword>
<feature type="domain" description="Neurotransmitter-gated ion-channel transmembrane" evidence="17">
    <location>
        <begin position="258"/>
        <end position="382"/>
    </location>
</feature>
<evidence type="ECO:0000256" key="12">
    <source>
        <dbReference type="ARBA" id="ARBA00023286"/>
    </source>
</evidence>
<evidence type="ECO:0000259" key="17">
    <source>
        <dbReference type="Pfam" id="PF02932"/>
    </source>
</evidence>
<gene>
    <name evidence="18" type="primary">Necator_chrI.g334</name>
    <name evidence="18" type="ORF">RB195_004213</name>
</gene>
<dbReference type="InterPro" id="IPR036734">
    <property type="entry name" value="Neur_chan_lig-bd_sf"/>
</dbReference>
<dbReference type="Gene3D" id="2.70.170.10">
    <property type="entry name" value="Neurotransmitter-gated ion-channel ligand-binding domain"/>
    <property type="match status" value="1"/>
</dbReference>
<evidence type="ECO:0000256" key="4">
    <source>
        <dbReference type="ARBA" id="ARBA00022989"/>
    </source>
</evidence>
<keyword evidence="7 15" id="KW-0472">Membrane</keyword>
<feature type="domain" description="Neurotransmitter-gated ion-channel transmembrane" evidence="17">
    <location>
        <begin position="396"/>
        <end position="458"/>
    </location>
</feature>
<dbReference type="Proteomes" id="UP001303046">
    <property type="component" value="Unassembled WGS sequence"/>
</dbReference>
<dbReference type="Pfam" id="PF02931">
    <property type="entry name" value="Neur_chan_LBD"/>
    <property type="match status" value="1"/>
</dbReference>
<evidence type="ECO:0000256" key="8">
    <source>
        <dbReference type="ARBA" id="ARBA00023157"/>
    </source>
</evidence>
<keyword evidence="1 15" id="KW-0813">Transport</keyword>
<evidence type="ECO:0000256" key="9">
    <source>
        <dbReference type="ARBA" id="ARBA00023170"/>
    </source>
</evidence>
<dbReference type="CDD" id="cd19064">
    <property type="entry name" value="LGIC_TM_nAChR"/>
    <property type="match status" value="1"/>
</dbReference>
<feature type="transmembrane region" description="Helical" evidence="15">
    <location>
        <begin position="287"/>
        <end position="311"/>
    </location>
</feature>
<comment type="subcellular location">
    <subcellularLocation>
        <location evidence="14">Postsynaptic cell membrane</location>
        <topology evidence="14">Multi-pass membrane protein</topology>
    </subcellularLocation>
</comment>
<dbReference type="EMBL" id="JAVFWL010000001">
    <property type="protein sequence ID" value="KAK6725759.1"/>
    <property type="molecule type" value="Genomic_DNA"/>
</dbReference>